<proteinExistence type="predicted"/>
<evidence type="ECO:0000313" key="2">
    <source>
        <dbReference type="EMBL" id="MFJ1268779.1"/>
    </source>
</evidence>
<comment type="caution">
    <text evidence="2">The sequence shown here is derived from an EMBL/GenBank/DDBJ whole genome shotgun (WGS) entry which is preliminary data.</text>
</comment>
<keyword evidence="3" id="KW-1185">Reference proteome</keyword>
<sequence>MPEPKETSNKNTTKTTEQEDEVFLSPPLATEGTDIAHTLGVELDAEENAKKKQMSVQSEQIDTLLKAYKDRFGDDDWYKKHPPEVEEDGSLTLHFKSFDDVAAFSTEQAEAGVPFTMVDKDTNKVMAYSNGDGKLYNGDGSEFKAGQKDFIAGDDLKNFKMPTPTSNPGPTPDDGPEEDVEQEEDNQVRPK</sequence>
<evidence type="ECO:0000256" key="1">
    <source>
        <dbReference type="SAM" id="MobiDB-lite"/>
    </source>
</evidence>
<dbReference type="Proteomes" id="UP001615550">
    <property type="component" value="Unassembled WGS sequence"/>
</dbReference>
<reference evidence="2 3" key="1">
    <citation type="submission" date="2024-08" db="EMBL/GenBank/DDBJ databases">
        <title>Draft Genome Sequence of Legionella lytica strain DSB2004, Isolated From a Fire Sprinkler System.</title>
        <authorList>
            <person name="Everhart A.D."/>
            <person name="Kidane D.T."/>
            <person name="Farone A.L."/>
            <person name="Farone M.B."/>
        </authorList>
    </citation>
    <scope>NUCLEOTIDE SEQUENCE [LARGE SCALE GENOMIC DNA]</scope>
    <source>
        <strain evidence="2 3">DSB2004</strain>
    </source>
</reference>
<protein>
    <recommendedName>
        <fullName evidence="4">Substrate of the Dot/Icm secretion system</fullName>
    </recommendedName>
</protein>
<feature type="region of interest" description="Disordered" evidence="1">
    <location>
        <begin position="1"/>
        <end position="31"/>
    </location>
</feature>
<evidence type="ECO:0008006" key="4">
    <source>
        <dbReference type="Google" id="ProtNLM"/>
    </source>
</evidence>
<organism evidence="2 3">
    <name type="scientific">Legionella lytica</name>
    <dbReference type="NCBI Taxonomy" id="96232"/>
    <lineage>
        <taxon>Bacteria</taxon>
        <taxon>Pseudomonadati</taxon>
        <taxon>Pseudomonadota</taxon>
        <taxon>Gammaproteobacteria</taxon>
        <taxon>Legionellales</taxon>
        <taxon>Legionellaceae</taxon>
        <taxon>Legionella</taxon>
    </lineage>
</organism>
<dbReference type="EMBL" id="JBGORX010000002">
    <property type="protein sequence ID" value="MFJ1268779.1"/>
    <property type="molecule type" value="Genomic_DNA"/>
</dbReference>
<name>A0ABW8D7U9_9GAMM</name>
<feature type="compositionally biased region" description="Acidic residues" evidence="1">
    <location>
        <begin position="174"/>
        <end position="185"/>
    </location>
</feature>
<evidence type="ECO:0000313" key="3">
    <source>
        <dbReference type="Proteomes" id="UP001615550"/>
    </source>
</evidence>
<accession>A0ABW8D7U9</accession>
<feature type="region of interest" description="Disordered" evidence="1">
    <location>
        <begin position="154"/>
        <end position="191"/>
    </location>
</feature>
<gene>
    <name evidence="2" type="ORF">ACD661_09455</name>
</gene>
<dbReference type="RefSeq" id="WP_400187616.1">
    <property type="nucleotide sequence ID" value="NZ_JBGORX010000002.1"/>
</dbReference>